<evidence type="ECO:0000259" key="5">
    <source>
        <dbReference type="Pfam" id="PF07989"/>
    </source>
</evidence>
<evidence type="ECO:0000256" key="4">
    <source>
        <dbReference type="SAM" id="MobiDB-lite"/>
    </source>
</evidence>
<feature type="coiled-coil region" evidence="3">
    <location>
        <begin position="153"/>
        <end position="180"/>
    </location>
</feature>
<feature type="region of interest" description="Disordered" evidence="4">
    <location>
        <begin position="232"/>
        <end position="269"/>
    </location>
</feature>
<feature type="compositionally biased region" description="Basic and acidic residues" evidence="4">
    <location>
        <begin position="1011"/>
        <end position="1023"/>
    </location>
</feature>
<feature type="region of interest" description="Disordered" evidence="4">
    <location>
        <begin position="1499"/>
        <end position="1518"/>
    </location>
</feature>
<feature type="compositionally biased region" description="Basic and acidic residues" evidence="4">
    <location>
        <begin position="689"/>
        <end position="698"/>
    </location>
</feature>
<gene>
    <name evidence="6" type="ORF">EGW08_009134</name>
</gene>
<dbReference type="InterPro" id="IPR012943">
    <property type="entry name" value="Cnn_1N"/>
</dbReference>
<feature type="region of interest" description="Disordered" evidence="4">
    <location>
        <begin position="969"/>
        <end position="1039"/>
    </location>
</feature>
<comment type="caution">
    <text evidence="6">The sequence shown here is derived from an EMBL/GenBank/DDBJ whole genome shotgun (WGS) entry which is preliminary data.</text>
</comment>
<feature type="coiled-coil region" evidence="3">
    <location>
        <begin position="64"/>
        <end position="126"/>
    </location>
</feature>
<feature type="compositionally biased region" description="Polar residues" evidence="4">
    <location>
        <begin position="2115"/>
        <end position="2132"/>
    </location>
</feature>
<feature type="region of interest" description="Disordered" evidence="4">
    <location>
        <begin position="1351"/>
        <end position="1412"/>
    </location>
</feature>
<feature type="region of interest" description="Disordered" evidence="4">
    <location>
        <begin position="886"/>
        <end position="939"/>
    </location>
</feature>
<reference evidence="6 7" key="1">
    <citation type="submission" date="2019-01" db="EMBL/GenBank/DDBJ databases">
        <title>A draft genome assembly of the solar-powered sea slug Elysia chlorotica.</title>
        <authorList>
            <person name="Cai H."/>
            <person name="Li Q."/>
            <person name="Fang X."/>
            <person name="Li J."/>
            <person name="Curtis N.E."/>
            <person name="Altenburger A."/>
            <person name="Shibata T."/>
            <person name="Feng M."/>
            <person name="Maeda T."/>
            <person name="Schwartz J.A."/>
            <person name="Shigenobu S."/>
            <person name="Lundholm N."/>
            <person name="Nishiyama T."/>
            <person name="Yang H."/>
            <person name="Hasebe M."/>
            <person name="Li S."/>
            <person name="Pierce S.K."/>
            <person name="Wang J."/>
        </authorList>
    </citation>
    <scope>NUCLEOTIDE SEQUENCE [LARGE SCALE GENOMIC DNA]</scope>
    <source>
        <strain evidence="6">EC2010</strain>
        <tissue evidence="6">Whole organism of an adult</tissue>
    </source>
</reference>
<feature type="region of interest" description="Disordered" evidence="4">
    <location>
        <begin position="1074"/>
        <end position="1122"/>
    </location>
</feature>
<proteinExistence type="predicted"/>
<name>A0A3S1BG16_ELYCH</name>
<keyword evidence="2" id="KW-0963">Cytoplasm</keyword>
<feature type="compositionally biased region" description="Polar residues" evidence="4">
    <location>
        <begin position="1397"/>
        <end position="1412"/>
    </location>
</feature>
<evidence type="ECO:0000313" key="6">
    <source>
        <dbReference type="EMBL" id="RUS83102.1"/>
    </source>
</evidence>
<dbReference type="Pfam" id="PF07989">
    <property type="entry name" value="Cnn_1N"/>
    <property type="match status" value="1"/>
</dbReference>
<feature type="compositionally biased region" description="Basic and acidic residues" evidence="4">
    <location>
        <begin position="1508"/>
        <end position="1518"/>
    </location>
</feature>
<dbReference type="GO" id="GO:0005815">
    <property type="term" value="C:microtubule organizing center"/>
    <property type="evidence" value="ECO:0007669"/>
    <property type="project" value="InterPro"/>
</dbReference>
<keyword evidence="3" id="KW-0175">Coiled coil</keyword>
<feature type="coiled-coil region" evidence="3">
    <location>
        <begin position="1922"/>
        <end position="1966"/>
    </location>
</feature>
<dbReference type="PANTHER" id="PTHR45615">
    <property type="entry name" value="MYOSIN HEAVY CHAIN, NON-MUSCLE"/>
    <property type="match status" value="1"/>
</dbReference>
<evidence type="ECO:0000256" key="2">
    <source>
        <dbReference type="ARBA" id="ARBA00022490"/>
    </source>
</evidence>
<feature type="domain" description="Centrosomin N-terminal motif 1" evidence="5">
    <location>
        <begin position="63"/>
        <end position="135"/>
    </location>
</feature>
<feature type="region of interest" description="Disordered" evidence="4">
    <location>
        <begin position="2353"/>
        <end position="2374"/>
    </location>
</feature>
<accession>A0A3S1BG16</accession>
<dbReference type="PANTHER" id="PTHR45615:SF80">
    <property type="entry name" value="GRIP DOMAIN-CONTAINING PROTEIN"/>
    <property type="match status" value="1"/>
</dbReference>
<dbReference type="STRING" id="188477.A0A3S1BG16"/>
<feature type="compositionally biased region" description="Basic and acidic residues" evidence="4">
    <location>
        <begin position="509"/>
        <end position="519"/>
    </location>
</feature>
<feature type="coiled-coil region" evidence="3">
    <location>
        <begin position="1167"/>
        <end position="1194"/>
    </location>
</feature>
<feature type="compositionally biased region" description="Low complexity" evidence="4">
    <location>
        <begin position="889"/>
        <end position="900"/>
    </location>
</feature>
<feature type="compositionally biased region" description="Polar residues" evidence="4">
    <location>
        <begin position="765"/>
        <end position="779"/>
    </location>
</feature>
<comment type="subcellular location">
    <subcellularLocation>
        <location evidence="1">Cytoplasm</location>
    </subcellularLocation>
</comment>
<dbReference type="Gene3D" id="1.10.287.1490">
    <property type="match status" value="1"/>
</dbReference>
<protein>
    <recommendedName>
        <fullName evidence="5">Centrosomin N-terminal motif 1 domain-containing protein</fullName>
    </recommendedName>
</protein>
<sequence>MDETATGASTLPVDLEGSLDPGQLPEITLRNDTHWSSMASFDNGFPQDSKFYSGRLSPARKGTIKEYDKQISDLKKENFNLKTRIYYMDQRMQQRYGDGQDIYKLNVELQVQVEKLKKDLIDKQDLIFRADSAIETLRANCKQEEESIRNRILSEVQEEMKRLQAQLEDTKKECEKYRKEFYDAGDEIKALQQDLNTMNADLCRSNRDKSDLADKLKTTEFEVQHLTAQLKLTEQSKSEKEKENSTISQRLKDLNDQFQDSQKEISRNKRDLQNLSTLLEDHSHIDSTSFLEPVRKQDEIEDALDSIKRKDNKIGELEESLKQKENMVGNLEDALRAMEKKLKDLETEKKKTDSEIEHLRKYDAKINKSFQCTVKTLANKDTELKNTTEKLNAARENIKSLEAALKEAEMEKTKTLGDLTKELTDLEVDNRRLKLQLTEAEATIENLAMSLGKKEGELSGFQDQLKRAMDALRSSDDAVEALHNQLKAERTEFDRKLKEVSKHQMSPNRHSETHSGKDQLSDLEKMEALRKAQEVFALAEELEALKAELHGKDLKIQTLENSRVWYESHSTVHHFAERKTDAGELPLDLLVDLKSLLQQVQKEMGSLSGLRNLLAQFNKSGDTASSAELLLSEISSVQKIYRQLEGGVEKNSQLHQALLNSLRGERRQSDSPDSNSCQDGGYNLGPSDHVLETPDKHRQQPGASAGIETASPGQVDRSFQTGTALSHADQWVQTSPGPTLTAEVGTSFTDTGHREDNTRLKSPLSVDQAQHSKPWSDQLRSPGKFPNLVPAHRVRHSHVHFADNSNEPGQRSLTDDAKGIHPLGAENLPSADYFNCSPGVLFDEDNFDVRAHDRGSSARFYARSTDSPQGQTSVNSAVLSSYASNVLPSSSRTSAHSATSLIPKENEPYHTGFPDPTNFEEKHGPLTPNGHQEDNDEAHNRSCGIIDFNNHRSGRAGVLKGDSFASQCEKNLQKDQAEEIRREKAETESEERFGERGEKRSRRNSWADELEQYRVHDQDRGSDHQAQSDQPDQEGRRQQHQIIGTMSAVELRDLVAQLQLDLVDADKEKKALQEKLRAQPKTQSVVNGHKAASKSKIPRLHASSSCYSTTSEDSDQVDHSHKPGSVGDVLDNWAGQQFHPKGIIPRAIRNRTASADREVSTSMQGRLNESHAMIKNLQNKLHATENTVRLLSKKNKAFVSALESAGVSPTVLNRSNSESCLSSFVDASQEKAAVMSSFNSTDRSRRLAYLLSPLKNKREMSGRENARAVSTSVSKFDADLFQSSPPSAITRSPACTIAPSPVKTSDTSALSSASCLNTMQSTAYGVSQTLSGMDISEPGVYFKVPSVHTSSASFKSSKTGSGSPSKTDYLNETDKSQQQLEEQSSPNTTRFAGLKNGSKSPPLSSQCKKQSPSYHQLSESLIDVSAYPDVTYTSLLDGTLLNRLHQMTNMDHSLAATMHEDVSSISVDQLQGRVEHLERVNLTLREEINVYEAIYHSQGTQVSPSFSDDNKHKNPKSDDDILKQHLVEIKKLRQRLERLDITNDPEQLLIFQSHTQQRITRQETMLAHLQQQLVEREERHLQECAQLQHRLARDKVAVGERLEQTIADLRKQLDAQSAVIKDSQQQVQELKLQLEQGEEREKEHDEHMKKVLSEKSELNDDLVKRDKEFLEMEKMMFRLEMAKESAESRCRRMETELEEKDKNCTDLKQEIEDCKENSKCLKEIIVKREKSLQEKVYNLQKVTNEKAAAEQFSREKENQNKRLEDALANLKKEMHENCLTHDNMKMQLQSEIQELKSELRKREDLEARNAFQKAGYESEIQRLTEEKVQMKATHERELDTERMEVRRQIEDLRDQLKDKRELESQLDMLRERVKTIPELQGKVEKLELQLDHKGLREHELRSELDHKISRESELQDSVLHMQESLERNIDRLKAEQEERKKIQQDLKEREEKLKKRDRQLKNLIGQHMKLETTFTKQKNMLKEKSDLVYSQKKQLRLFEVSLTASSQEEKNDVMKQLLKELIATQRQVEELLSRLEQNPLSQPAVRVETFGMGQTTSGAGLTTTITTTSGAGSSASSGQDNVDTVLSVGIRAGSPELYLGSLSPSASEAELDMPTASSVVGSHTGRSASVCSSPLRPVSTNHSPGHPPSSHFPLSPRHLRYYSDLDSELFPGMPPQSMVGSDISSLFAILKLESHEKLRKESSESLVILSSMEARLDDRLRAYKAMAVSESIDYSTLRETSMSCRNLRLCLEEAVKLSASAWITELPPVDARGHFYDPILAEQNENLKRDLTVLRSRHDVLDHMVKEQQGRLQASKERHKNWEQSLYKQLHKTAQDMEKAKENFDAADMVPRKNMSLKVRSPNKSPYKRFDDTV</sequence>
<dbReference type="GO" id="GO:0005737">
    <property type="term" value="C:cytoplasm"/>
    <property type="evidence" value="ECO:0007669"/>
    <property type="project" value="UniProtKB-SubCell"/>
</dbReference>
<organism evidence="6 7">
    <name type="scientific">Elysia chlorotica</name>
    <name type="common">Eastern emerald elysia</name>
    <name type="synonym">Sea slug</name>
    <dbReference type="NCBI Taxonomy" id="188477"/>
    <lineage>
        <taxon>Eukaryota</taxon>
        <taxon>Metazoa</taxon>
        <taxon>Spiralia</taxon>
        <taxon>Lophotrochozoa</taxon>
        <taxon>Mollusca</taxon>
        <taxon>Gastropoda</taxon>
        <taxon>Heterobranchia</taxon>
        <taxon>Euthyneura</taxon>
        <taxon>Panpulmonata</taxon>
        <taxon>Sacoglossa</taxon>
        <taxon>Placobranchoidea</taxon>
        <taxon>Plakobranchidae</taxon>
        <taxon>Elysia</taxon>
    </lineage>
</organism>
<feature type="compositionally biased region" description="Basic and acidic residues" evidence="4">
    <location>
        <begin position="971"/>
        <end position="998"/>
    </location>
</feature>
<feature type="compositionally biased region" description="Polar residues" evidence="4">
    <location>
        <begin position="1376"/>
        <end position="1390"/>
    </location>
</feature>
<dbReference type="Gene3D" id="6.10.250.3110">
    <property type="match status" value="1"/>
</dbReference>
<dbReference type="OrthoDB" id="10255000at2759"/>
<feature type="compositionally biased region" description="Basic and acidic residues" evidence="4">
    <location>
        <begin position="234"/>
        <end position="269"/>
    </location>
</feature>
<dbReference type="Proteomes" id="UP000271974">
    <property type="component" value="Unassembled WGS sequence"/>
</dbReference>
<feature type="compositionally biased region" description="Low complexity" evidence="4">
    <location>
        <begin position="2139"/>
        <end position="2154"/>
    </location>
</feature>
<feature type="coiled-coil region" evidence="3">
    <location>
        <begin position="300"/>
        <end position="450"/>
    </location>
</feature>
<feature type="coiled-coil region" evidence="3">
    <location>
        <begin position="1522"/>
        <end position="1647"/>
    </location>
</feature>
<evidence type="ECO:0000256" key="3">
    <source>
        <dbReference type="SAM" id="Coils"/>
    </source>
</evidence>
<feature type="region of interest" description="Disordered" evidence="4">
    <location>
        <begin position="497"/>
        <end position="519"/>
    </location>
</feature>
<keyword evidence="7" id="KW-1185">Reference proteome</keyword>
<feature type="region of interest" description="Disordered" evidence="4">
    <location>
        <begin position="663"/>
        <end position="717"/>
    </location>
</feature>
<feature type="region of interest" description="Disordered" evidence="4">
    <location>
        <begin position="746"/>
        <end position="782"/>
    </location>
</feature>
<feature type="coiled-coil region" evidence="3">
    <location>
        <begin position="1676"/>
        <end position="1872"/>
    </location>
</feature>
<evidence type="ECO:0000256" key="1">
    <source>
        <dbReference type="ARBA" id="ARBA00004496"/>
    </source>
</evidence>
<feature type="region of interest" description="Disordered" evidence="4">
    <location>
        <begin position="2109"/>
        <end position="2154"/>
    </location>
</feature>
<feature type="region of interest" description="Disordered" evidence="4">
    <location>
        <begin position="1"/>
        <end position="22"/>
    </location>
</feature>
<feature type="compositionally biased region" description="Low complexity" evidence="4">
    <location>
        <begin position="1351"/>
        <end position="1367"/>
    </location>
</feature>
<evidence type="ECO:0000313" key="7">
    <source>
        <dbReference type="Proteomes" id="UP000271974"/>
    </source>
</evidence>
<dbReference type="EMBL" id="RQTK01000258">
    <property type="protein sequence ID" value="RUS83102.1"/>
    <property type="molecule type" value="Genomic_DNA"/>
</dbReference>